<dbReference type="AlphaFoldDB" id="A0A6J1JRK7"/>
<dbReference type="Pfam" id="PF12697">
    <property type="entry name" value="Abhydrolase_6"/>
    <property type="match status" value="1"/>
</dbReference>
<protein>
    <submittedName>
        <fullName evidence="4">Uncharacterized protein LOC111489164 isoform X1</fullName>
    </submittedName>
</protein>
<dbReference type="Gene3D" id="3.40.50.1820">
    <property type="entry name" value="alpha/beta hydrolase"/>
    <property type="match status" value="1"/>
</dbReference>
<dbReference type="PANTHER" id="PTHR43689">
    <property type="entry name" value="HYDROLASE"/>
    <property type="match status" value="1"/>
</dbReference>
<evidence type="ECO:0000259" key="2">
    <source>
        <dbReference type="Pfam" id="PF12697"/>
    </source>
</evidence>
<gene>
    <name evidence="4" type="primary">LOC111489164</name>
</gene>
<proteinExistence type="predicted"/>
<dbReference type="InterPro" id="IPR029058">
    <property type="entry name" value="AB_hydrolase_fold"/>
</dbReference>
<dbReference type="OrthoDB" id="19657at2759"/>
<feature type="transmembrane region" description="Helical" evidence="1">
    <location>
        <begin position="358"/>
        <end position="381"/>
    </location>
</feature>
<dbReference type="SUPFAM" id="SSF53474">
    <property type="entry name" value="alpha/beta-Hydrolases"/>
    <property type="match status" value="1"/>
</dbReference>
<organism evidence="3 4">
    <name type="scientific">Cucurbita maxima</name>
    <name type="common">Pumpkin</name>
    <name type="synonym">Winter squash</name>
    <dbReference type="NCBI Taxonomy" id="3661"/>
    <lineage>
        <taxon>Eukaryota</taxon>
        <taxon>Viridiplantae</taxon>
        <taxon>Streptophyta</taxon>
        <taxon>Embryophyta</taxon>
        <taxon>Tracheophyta</taxon>
        <taxon>Spermatophyta</taxon>
        <taxon>Magnoliopsida</taxon>
        <taxon>eudicotyledons</taxon>
        <taxon>Gunneridae</taxon>
        <taxon>Pentapetalae</taxon>
        <taxon>rosids</taxon>
        <taxon>fabids</taxon>
        <taxon>Cucurbitales</taxon>
        <taxon>Cucurbitaceae</taxon>
        <taxon>Cucurbiteae</taxon>
        <taxon>Cucurbita</taxon>
    </lineage>
</organism>
<dbReference type="KEGG" id="cmax:111489164"/>
<dbReference type="RefSeq" id="XP_022993017.1">
    <property type="nucleotide sequence ID" value="XM_023137249.1"/>
</dbReference>
<sequence length="511" mass="56388">MRPLDDYALYGTSLDYFGWIGSSYLLWMFGHVLSSSLSPALFCLHIRADINGGSRIQRNNSFTRGSSSIARVPLSVSAAASSSSSSVGGSDAEFSEQVYDSKAKQRRKIAGVDQEELLKPTTLADPDSFFCKFNGLELHYKVYDPELQGDSLYQTRTPTLTPNPSPALPTTSTPHRTNKIGLPMILLHGFGASVFSWNWVMKPLADITGSKVLAFDRPAFGLTSREDYLGHSSAGTKDTKPLNPYSMAFSVLATLYFIGFLGAEKAILIGHSAGSLVAVNSYFQDPQRVAALILVAPAILAPLGVRFPRDNPVQENVSDSNVVGNPVIQLFKILSDVAKFIAQSIMQMVKRILEILDFLYIKLLLALLRSTLVLTLVRMIIDKAGIVAIKNAWYDSARVNEHILHGYTKPLRTKNWDKALVEFVAAMLTDRASPPISERLREISCPVLIITGDSDRLVPSWNAVKLSQAIPGSHLEVIKHCGHLPHEEKVDEFVSIVQKFLYRTFADSQER</sequence>
<evidence type="ECO:0000256" key="1">
    <source>
        <dbReference type="SAM" id="Phobius"/>
    </source>
</evidence>
<feature type="transmembrane region" description="Helical" evidence="1">
    <location>
        <begin position="24"/>
        <end position="46"/>
    </location>
</feature>
<feature type="transmembrane region" description="Helical" evidence="1">
    <location>
        <begin position="247"/>
        <end position="268"/>
    </location>
</feature>
<dbReference type="InterPro" id="IPR000073">
    <property type="entry name" value="AB_hydrolase_1"/>
</dbReference>
<evidence type="ECO:0000313" key="4">
    <source>
        <dbReference type="RefSeq" id="XP_022993017.1"/>
    </source>
</evidence>
<name>A0A6J1JRK7_CUCMA</name>
<keyword evidence="1" id="KW-0472">Membrane</keyword>
<evidence type="ECO:0000313" key="3">
    <source>
        <dbReference type="Proteomes" id="UP000504608"/>
    </source>
</evidence>
<reference evidence="4" key="1">
    <citation type="submission" date="2025-08" db="UniProtKB">
        <authorList>
            <consortium name="RefSeq"/>
        </authorList>
    </citation>
    <scope>IDENTIFICATION</scope>
    <source>
        <tissue evidence="4">Young leaves</tissue>
    </source>
</reference>
<dbReference type="Proteomes" id="UP000504608">
    <property type="component" value="Unplaced"/>
</dbReference>
<accession>A0A6J1JRK7</accession>
<feature type="domain" description="AB hydrolase-1" evidence="2">
    <location>
        <begin position="185"/>
        <end position="494"/>
    </location>
</feature>
<feature type="transmembrane region" description="Helical" evidence="1">
    <location>
        <begin position="289"/>
        <end position="307"/>
    </location>
</feature>
<keyword evidence="1" id="KW-1133">Transmembrane helix</keyword>
<dbReference type="PANTHER" id="PTHR43689:SF1">
    <property type="entry name" value="ALPHA_BETA-HYDROLASES SUPERFAMILY PROTEIN"/>
    <property type="match status" value="1"/>
</dbReference>
<dbReference type="GO" id="GO:0009941">
    <property type="term" value="C:chloroplast envelope"/>
    <property type="evidence" value="ECO:0007669"/>
    <property type="project" value="TreeGrafter"/>
</dbReference>
<keyword evidence="1" id="KW-0812">Transmembrane</keyword>
<keyword evidence="3" id="KW-1185">Reference proteome</keyword>
<dbReference type="GeneID" id="111489164"/>